<keyword evidence="2 3" id="KW-0862">Zinc</keyword>
<gene>
    <name evidence="6" type="ORF">Fot_24932</name>
</gene>
<name>A0ABD1U7K8_9LAMI</name>
<reference evidence="7" key="1">
    <citation type="submission" date="2024-07" db="EMBL/GenBank/DDBJ databases">
        <title>Two chromosome-level genome assemblies of Korean endemic species Abeliophyllum distichum and Forsythia ovata (Oleaceae).</title>
        <authorList>
            <person name="Jang H."/>
        </authorList>
    </citation>
    <scope>NUCLEOTIDE SEQUENCE [LARGE SCALE GENOMIC DNA]</scope>
</reference>
<comment type="caution">
    <text evidence="6">The sequence shown here is derived from an EMBL/GenBank/DDBJ whole genome shotgun (WGS) entry which is preliminary data.</text>
</comment>
<evidence type="ECO:0000256" key="2">
    <source>
        <dbReference type="ARBA" id="ARBA00022833"/>
    </source>
</evidence>
<protein>
    <submittedName>
        <fullName evidence="6">Protein DA1</fullName>
    </submittedName>
</protein>
<evidence type="ECO:0000256" key="3">
    <source>
        <dbReference type="PROSITE-ProRule" id="PRU00125"/>
    </source>
</evidence>
<dbReference type="PROSITE" id="PS50023">
    <property type="entry name" value="LIM_DOMAIN_2"/>
    <property type="match status" value="1"/>
</dbReference>
<dbReference type="PANTHER" id="PTHR24209:SF25">
    <property type="entry name" value="PROTEIN DA1-RELATED 1"/>
    <property type="match status" value="1"/>
</dbReference>
<dbReference type="CDD" id="cd09396">
    <property type="entry name" value="LIM_DA1"/>
    <property type="match status" value="1"/>
</dbReference>
<feature type="compositionally biased region" description="Low complexity" evidence="4">
    <location>
        <begin position="93"/>
        <end position="106"/>
    </location>
</feature>
<dbReference type="EMBL" id="JBFOLJ010000007">
    <property type="protein sequence ID" value="KAL2521009.1"/>
    <property type="molecule type" value="Genomic_DNA"/>
</dbReference>
<evidence type="ECO:0000313" key="7">
    <source>
        <dbReference type="Proteomes" id="UP001604277"/>
    </source>
</evidence>
<dbReference type="InterPro" id="IPR001781">
    <property type="entry name" value="Znf_LIM"/>
</dbReference>
<organism evidence="6 7">
    <name type="scientific">Forsythia ovata</name>
    <dbReference type="NCBI Taxonomy" id="205694"/>
    <lineage>
        <taxon>Eukaryota</taxon>
        <taxon>Viridiplantae</taxon>
        <taxon>Streptophyta</taxon>
        <taxon>Embryophyta</taxon>
        <taxon>Tracheophyta</taxon>
        <taxon>Spermatophyta</taxon>
        <taxon>Magnoliopsida</taxon>
        <taxon>eudicotyledons</taxon>
        <taxon>Gunneridae</taxon>
        <taxon>Pentapetalae</taxon>
        <taxon>asterids</taxon>
        <taxon>lamiids</taxon>
        <taxon>Lamiales</taxon>
        <taxon>Oleaceae</taxon>
        <taxon>Forsythieae</taxon>
        <taxon>Forsythia</taxon>
    </lineage>
</organism>
<feature type="compositionally biased region" description="Basic and acidic residues" evidence="4">
    <location>
        <begin position="14"/>
        <end position="26"/>
    </location>
</feature>
<dbReference type="AlphaFoldDB" id="A0ABD1U7K8"/>
<evidence type="ECO:0000313" key="6">
    <source>
        <dbReference type="EMBL" id="KAL2521009.1"/>
    </source>
</evidence>
<dbReference type="GO" id="GO:0046872">
    <property type="term" value="F:metal ion binding"/>
    <property type="evidence" value="ECO:0007669"/>
    <property type="project" value="UniProtKB-KW"/>
</dbReference>
<feature type="region of interest" description="Disordered" evidence="4">
    <location>
        <begin position="91"/>
        <end position="114"/>
    </location>
</feature>
<proteinExistence type="predicted"/>
<dbReference type="Pfam" id="PF00412">
    <property type="entry name" value="LIM"/>
    <property type="match status" value="1"/>
</dbReference>
<keyword evidence="7" id="KW-1185">Reference proteome</keyword>
<dbReference type="InterPro" id="IPR045218">
    <property type="entry name" value="DA1-like"/>
</dbReference>
<evidence type="ECO:0000259" key="5">
    <source>
        <dbReference type="PROSITE" id="PS50023"/>
    </source>
</evidence>
<evidence type="ECO:0000256" key="4">
    <source>
        <dbReference type="SAM" id="MobiDB-lite"/>
    </source>
</evidence>
<feature type="region of interest" description="Disordered" evidence="4">
    <location>
        <begin position="1"/>
        <end position="41"/>
    </location>
</feature>
<dbReference type="PROSITE" id="PS00478">
    <property type="entry name" value="LIM_DOMAIN_1"/>
    <property type="match status" value="1"/>
</dbReference>
<dbReference type="Proteomes" id="UP001604277">
    <property type="component" value="Unassembled WGS sequence"/>
</dbReference>
<sequence>MGWFSKISKGSKHNTAEGKYVPRHESDTEDNYYQSKSKDSWVENEEIEISIATSLSEEDQNGKNVIDIESQLNEDEQLARALQESWNFEPQIDNRSSSDSDGNGNDFQPKSSSYSSFRDRICAGCNKEIDEMNRGRLLSYPSAVWHAGCFICPECNQLISESEEFSMSGTSPYHPACYQEHFYPKCEVCKDINVEAKYVEFDDGRKHCMECMESAIMDYNEFQPVYLDVQEFYEGLDMKIEQEIPLTLVNQKSMYESLYGEEHVANGIYSSS</sequence>
<dbReference type="PANTHER" id="PTHR24209">
    <property type="entry name" value="PROTEIN DA1-RELATED 2"/>
    <property type="match status" value="1"/>
</dbReference>
<dbReference type="Gene3D" id="2.10.110.10">
    <property type="entry name" value="Cysteine Rich Protein"/>
    <property type="match status" value="1"/>
</dbReference>
<dbReference type="SMART" id="SM00132">
    <property type="entry name" value="LIM"/>
    <property type="match status" value="1"/>
</dbReference>
<keyword evidence="3" id="KW-0440">LIM domain</keyword>
<evidence type="ECO:0000256" key="1">
    <source>
        <dbReference type="ARBA" id="ARBA00022723"/>
    </source>
</evidence>
<accession>A0ABD1U7K8</accession>
<keyword evidence="1 3" id="KW-0479">Metal-binding</keyword>
<feature type="domain" description="LIM zinc-binding" evidence="5">
    <location>
        <begin position="120"/>
        <end position="184"/>
    </location>
</feature>